<dbReference type="AlphaFoldDB" id="A0A5C8Z273"/>
<evidence type="ECO:0000256" key="1">
    <source>
        <dbReference type="SAM" id="SignalP"/>
    </source>
</evidence>
<gene>
    <name evidence="2" type="ORF">FME95_12520</name>
</gene>
<keyword evidence="1" id="KW-0732">Signal</keyword>
<feature type="signal peptide" evidence="1">
    <location>
        <begin position="1"/>
        <end position="31"/>
    </location>
</feature>
<evidence type="ECO:0000313" key="2">
    <source>
        <dbReference type="EMBL" id="TXR51349.1"/>
    </source>
</evidence>
<evidence type="ECO:0000313" key="3">
    <source>
        <dbReference type="Proteomes" id="UP000321764"/>
    </source>
</evidence>
<dbReference type="RefSeq" id="WP_147714844.1">
    <property type="nucleotide sequence ID" value="NZ_VKAD01000003.1"/>
</dbReference>
<protein>
    <submittedName>
        <fullName evidence="2">DUF3299 domain-containing protein</fullName>
    </submittedName>
</protein>
<dbReference type="EMBL" id="VKAD01000003">
    <property type="protein sequence ID" value="TXR51349.1"/>
    <property type="molecule type" value="Genomic_DNA"/>
</dbReference>
<organism evidence="2 3">
    <name type="scientific">Reinekea thalattae</name>
    <dbReference type="NCBI Taxonomy" id="2593301"/>
    <lineage>
        <taxon>Bacteria</taxon>
        <taxon>Pseudomonadati</taxon>
        <taxon>Pseudomonadota</taxon>
        <taxon>Gammaproteobacteria</taxon>
        <taxon>Oceanospirillales</taxon>
        <taxon>Saccharospirillaceae</taxon>
        <taxon>Reinekea</taxon>
    </lineage>
</organism>
<reference evidence="2 3" key="1">
    <citation type="submission" date="2019-07" db="EMBL/GenBank/DDBJ databases">
        <title>Reinekea sp. strain SSH23 genome sequencing and assembly.</title>
        <authorList>
            <person name="Kim I."/>
        </authorList>
    </citation>
    <scope>NUCLEOTIDE SEQUENCE [LARGE SCALE GENOMIC DNA]</scope>
    <source>
        <strain evidence="2 3">SSH23</strain>
    </source>
</reference>
<proteinExistence type="predicted"/>
<keyword evidence="3" id="KW-1185">Reference proteome</keyword>
<dbReference type="InterPro" id="IPR021727">
    <property type="entry name" value="DUF3299"/>
</dbReference>
<dbReference type="Gene3D" id="2.40.50.870">
    <property type="entry name" value="Protein of unknown function (DUF3299)"/>
    <property type="match status" value="1"/>
</dbReference>
<feature type="chain" id="PRO_5022769600" evidence="1">
    <location>
        <begin position="32"/>
        <end position="187"/>
    </location>
</feature>
<name>A0A5C8Z273_9GAMM</name>
<comment type="caution">
    <text evidence="2">The sequence shown here is derived from an EMBL/GenBank/DDBJ whole genome shotgun (WGS) entry which is preliminary data.</text>
</comment>
<dbReference type="OrthoDB" id="9784998at2"/>
<dbReference type="Proteomes" id="UP000321764">
    <property type="component" value="Unassembled WGS sequence"/>
</dbReference>
<sequence length="187" mass="21287">MLLLNRIELLNQSKKILLSASCIFCFSLAFAASKYEEITWDKLMPKDFDQYTMYDALDFSSYNIQTLGDDDPEAQRLYADLMAIHEHTPMEPSIEGLDAKLPGFIVPLEMEDDLVTSFFLVPYYGACIHTPPPPPNQMVYVETDGIKLKSLEDPVWVSGRIELEKVTNEVGIAGYVMHTNLVESYYK</sequence>
<accession>A0A5C8Z273</accession>
<dbReference type="Pfam" id="PF11736">
    <property type="entry name" value="DUF3299"/>
    <property type="match status" value="1"/>
</dbReference>